<feature type="domain" description="C-type lectin" evidence="1">
    <location>
        <begin position="4"/>
        <end position="110"/>
    </location>
</feature>
<dbReference type="SMART" id="SM00034">
    <property type="entry name" value="CLECT"/>
    <property type="match status" value="1"/>
</dbReference>
<organism evidence="2 3">
    <name type="scientific">Acrobeloides nanus</name>
    <dbReference type="NCBI Taxonomy" id="290746"/>
    <lineage>
        <taxon>Eukaryota</taxon>
        <taxon>Metazoa</taxon>
        <taxon>Ecdysozoa</taxon>
        <taxon>Nematoda</taxon>
        <taxon>Chromadorea</taxon>
        <taxon>Rhabditida</taxon>
        <taxon>Tylenchina</taxon>
        <taxon>Cephalobomorpha</taxon>
        <taxon>Cephaloboidea</taxon>
        <taxon>Cephalobidae</taxon>
        <taxon>Acrobeloides</taxon>
    </lineage>
</organism>
<dbReference type="SUPFAM" id="SSF56436">
    <property type="entry name" value="C-type lectin-like"/>
    <property type="match status" value="2"/>
</dbReference>
<dbReference type="InterPro" id="IPR001304">
    <property type="entry name" value="C-type_lectin-like"/>
</dbReference>
<sequence>MASNPNKCYLYAYEVYMTAGQAALKGASLGYSLLSIDSKEENDELIDIIINCNGPACGSAWIGLKYDNDSSINSWVDGYPLSFTSINESSPYCDDGFVGEKYFLSWDGFWYNCPATSYKGRVHGALYEYRTDCPKGWLQSKVDSTKCINTQTNKQSFMNASMIACGALSSNANVAQVFSADANHELMVTATAEAAVCEKFYIDLVFTDHWQWFGGNGQNVTYFNWKQGYPINQTTINCVMLDIEDGTWTNENCTQIGCFICEKSLAQIAN</sequence>
<dbReference type="WBParaSite" id="ACRNAN_Path_767.g2908.t1">
    <property type="protein sequence ID" value="ACRNAN_Path_767.g2908.t1"/>
    <property type="gene ID" value="ACRNAN_Path_767.g2908"/>
</dbReference>
<dbReference type="Gene3D" id="3.10.100.10">
    <property type="entry name" value="Mannose-Binding Protein A, subunit A"/>
    <property type="match status" value="2"/>
</dbReference>
<keyword evidence="2" id="KW-1185">Reference proteome</keyword>
<proteinExistence type="predicted"/>
<accession>A0A914CB41</accession>
<dbReference type="Proteomes" id="UP000887540">
    <property type="component" value="Unplaced"/>
</dbReference>
<dbReference type="InterPro" id="IPR016187">
    <property type="entry name" value="CTDL_fold"/>
</dbReference>
<feature type="domain" description="C-type lectin" evidence="1">
    <location>
        <begin position="165"/>
        <end position="262"/>
    </location>
</feature>
<dbReference type="InterPro" id="IPR016186">
    <property type="entry name" value="C-type_lectin-like/link_sf"/>
</dbReference>
<reference evidence="3" key="1">
    <citation type="submission" date="2022-11" db="UniProtKB">
        <authorList>
            <consortium name="WormBaseParasite"/>
        </authorList>
    </citation>
    <scope>IDENTIFICATION</scope>
</reference>
<dbReference type="AlphaFoldDB" id="A0A914CB41"/>
<dbReference type="CDD" id="cd00037">
    <property type="entry name" value="CLECT"/>
    <property type="match status" value="1"/>
</dbReference>
<dbReference type="PROSITE" id="PS50041">
    <property type="entry name" value="C_TYPE_LECTIN_2"/>
    <property type="match status" value="2"/>
</dbReference>
<evidence type="ECO:0000313" key="2">
    <source>
        <dbReference type="Proteomes" id="UP000887540"/>
    </source>
</evidence>
<protein>
    <submittedName>
        <fullName evidence="3">C-type lectin domain-containing protein</fullName>
    </submittedName>
</protein>
<dbReference type="Pfam" id="PF00059">
    <property type="entry name" value="Lectin_C"/>
    <property type="match status" value="1"/>
</dbReference>
<evidence type="ECO:0000313" key="3">
    <source>
        <dbReference type="WBParaSite" id="ACRNAN_Path_767.g2908.t1"/>
    </source>
</evidence>
<name>A0A914CB41_9BILA</name>
<evidence type="ECO:0000259" key="1">
    <source>
        <dbReference type="PROSITE" id="PS50041"/>
    </source>
</evidence>